<proteinExistence type="predicted"/>
<evidence type="ECO:0000313" key="2">
    <source>
        <dbReference type="Proteomes" id="UP000265489"/>
    </source>
</evidence>
<gene>
    <name evidence="1" type="ORF">DWW32_12820</name>
</gene>
<organism evidence="1 2">
    <name type="scientific">Holdemanella biformis</name>
    <dbReference type="NCBI Taxonomy" id="1735"/>
    <lineage>
        <taxon>Bacteria</taxon>
        <taxon>Bacillati</taxon>
        <taxon>Bacillota</taxon>
        <taxon>Erysipelotrichia</taxon>
        <taxon>Erysipelotrichales</taxon>
        <taxon>Erysipelotrichaceae</taxon>
        <taxon>Holdemanella</taxon>
    </lineage>
</organism>
<dbReference type="SFLD" id="SFLDS00003">
    <property type="entry name" value="Haloacid_Dehalogenase"/>
    <property type="match status" value="1"/>
</dbReference>
<keyword evidence="1" id="KW-0378">Hydrolase</keyword>
<dbReference type="Gene3D" id="1.10.150.240">
    <property type="entry name" value="Putative phosphatase, domain 2"/>
    <property type="match status" value="1"/>
</dbReference>
<dbReference type="Gene3D" id="3.40.50.1000">
    <property type="entry name" value="HAD superfamily/HAD-like"/>
    <property type="match status" value="1"/>
</dbReference>
<dbReference type="SUPFAM" id="SSF56784">
    <property type="entry name" value="HAD-like"/>
    <property type="match status" value="1"/>
</dbReference>
<dbReference type="EMBL" id="QRYQ01000044">
    <property type="protein sequence ID" value="RGU88644.1"/>
    <property type="molecule type" value="Genomic_DNA"/>
</dbReference>
<dbReference type="NCBIfam" id="TIGR01549">
    <property type="entry name" value="HAD-SF-IA-v1"/>
    <property type="match status" value="1"/>
</dbReference>
<dbReference type="InterPro" id="IPR006439">
    <property type="entry name" value="HAD-SF_hydro_IA"/>
</dbReference>
<dbReference type="PRINTS" id="PR00413">
    <property type="entry name" value="HADHALOGNASE"/>
</dbReference>
<accession>A0A395W5K5</accession>
<dbReference type="InterPro" id="IPR052550">
    <property type="entry name" value="Pyrimidine_5'-ntase_YjjG"/>
</dbReference>
<dbReference type="Proteomes" id="UP000265489">
    <property type="component" value="Unassembled WGS sequence"/>
</dbReference>
<reference evidence="1 2" key="1">
    <citation type="submission" date="2018-08" db="EMBL/GenBank/DDBJ databases">
        <title>A genome reference for cultivated species of the human gut microbiota.</title>
        <authorList>
            <person name="Zou Y."/>
            <person name="Xue W."/>
            <person name="Luo G."/>
        </authorList>
    </citation>
    <scope>NUCLEOTIDE SEQUENCE [LARGE SCALE GENOMIC DNA]</scope>
    <source>
        <strain evidence="1 2">AF15-20</strain>
    </source>
</reference>
<dbReference type="Pfam" id="PF13419">
    <property type="entry name" value="HAD_2"/>
    <property type="match status" value="1"/>
</dbReference>
<comment type="caution">
    <text evidence="1">The sequence shown here is derived from an EMBL/GenBank/DDBJ whole genome shotgun (WGS) entry which is preliminary data.</text>
</comment>
<dbReference type="AlphaFoldDB" id="A0A395W5K5"/>
<sequence>MFKSSEDSVVKSSLLCYISFGDYMKKLMFDCDDTLYDLSWPFRKCMEEFLPNVDVDMNQFYADYRKFGDRIFDKLQQGKITIDESGVYRIEKACEKYGIEFSHSKAVEFQSRYKYYQHHIEMDAPLIDYFTNCEDELAILTNGEDAHQRMKLEVLHVFDYFKASHVFTSGQLGVAKPDVNAFKKCMEAMQEDIHEWYYVGDNYINDMQGAKSAGMKTIHFNRHHQVSGPLADHVVYSAEELVEFIKKD</sequence>
<dbReference type="InterPro" id="IPR023214">
    <property type="entry name" value="HAD_sf"/>
</dbReference>
<dbReference type="InterPro" id="IPR041492">
    <property type="entry name" value="HAD_2"/>
</dbReference>
<protein>
    <submittedName>
        <fullName evidence="1">HAD family hydrolase</fullName>
    </submittedName>
</protein>
<name>A0A395W5K5_9FIRM</name>
<dbReference type="SFLD" id="SFLDG01129">
    <property type="entry name" value="C1.5:_HAD__Beta-PGM__Phosphata"/>
    <property type="match status" value="1"/>
</dbReference>
<dbReference type="GO" id="GO:0016787">
    <property type="term" value="F:hydrolase activity"/>
    <property type="evidence" value="ECO:0007669"/>
    <property type="project" value="UniProtKB-KW"/>
</dbReference>
<dbReference type="InterPro" id="IPR023198">
    <property type="entry name" value="PGP-like_dom2"/>
</dbReference>
<dbReference type="PANTHER" id="PTHR47478:SF1">
    <property type="entry name" value="PYRIMIDINE 5'-NUCLEOTIDASE YJJG"/>
    <property type="match status" value="1"/>
</dbReference>
<dbReference type="InterPro" id="IPR036412">
    <property type="entry name" value="HAD-like_sf"/>
</dbReference>
<evidence type="ECO:0000313" key="1">
    <source>
        <dbReference type="EMBL" id="RGU88644.1"/>
    </source>
</evidence>
<dbReference type="PANTHER" id="PTHR47478">
    <property type="match status" value="1"/>
</dbReference>